<evidence type="ECO:0000313" key="2">
    <source>
        <dbReference type="Proteomes" id="UP000485058"/>
    </source>
</evidence>
<reference evidence="1 2" key="1">
    <citation type="submission" date="2020-02" db="EMBL/GenBank/DDBJ databases">
        <title>Draft genome sequence of Haematococcus lacustris strain NIES-144.</title>
        <authorList>
            <person name="Morimoto D."/>
            <person name="Nakagawa S."/>
            <person name="Yoshida T."/>
            <person name="Sawayama S."/>
        </authorList>
    </citation>
    <scope>NUCLEOTIDE SEQUENCE [LARGE SCALE GENOMIC DNA]</scope>
    <source>
        <strain evidence="1 2">NIES-144</strain>
    </source>
</reference>
<gene>
    <name evidence="1" type="ORF">HaLaN_12222</name>
</gene>
<proteinExistence type="predicted"/>
<evidence type="ECO:0000313" key="1">
    <source>
        <dbReference type="EMBL" id="GFH15899.1"/>
    </source>
</evidence>
<protein>
    <submittedName>
        <fullName evidence="1">Uncharacterized protein</fullName>
    </submittedName>
</protein>
<feature type="non-terminal residue" evidence="1">
    <location>
        <position position="1"/>
    </location>
</feature>
<dbReference type="EMBL" id="BLLF01000917">
    <property type="protein sequence ID" value="GFH15899.1"/>
    <property type="molecule type" value="Genomic_DNA"/>
</dbReference>
<comment type="caution">
    <text evidence="1">The sequence shown here is derived from an EMBL/GenBank/DDBJ whole genome shotgun (WGS) entry which is preliminary data.</text>
</comment>
<accession>A0A699Z9H3</accession>
<sequence>MIWSIAMITYREPTPPGVELLVRSKVLAIKESNQPGMGKASVEVEVSLYEPMLPDTPMKLLVQATGVFKRLGALRAM</sequence>
<dbReference type="Proteomes" id="UP000485058">
    <property type="component" value="Unassembled WGS sequence"/>
</dbReference>
<dbReference type="AlphaFoldDB" id="A0A699Z9H3"/>
<keyword evidence="2" id="KW-1185">Reference proteome</keyword>
<name>A0A699Z9H3_HAELA</name>
<organism evidence="1 2">
    <name type="scientific">Haematococcus lacustris</name>
    <name type="common">Green alga</name>
    <name type="synonym">Haematococcus pluvialis</name>
    <dbReference type="NCBI Taxonomy" id="44745"/>
    <lineage>
        <taxon>Eukaryota</taxon>
        <taxon>Viridiplantae</taxon>
        <taxon>Chlorophyta</taxon>
        <taxon>core chlorophytes</taxon>
        <taxon>Chlorophyceae</taxon>
        <taxon>CS clade</taxon>
        <taxon>Chlamydomonadales</taxon>
        <taxon>Haematococcaceae</taxon>
        <taxon>Haematococcus</taxon>
    </lineage>
</organism>